<comment type="caution">
    <text evidence="1">The sequence shown here is derived from an EMBL/GenBank/DDBJ whole genome shotgun (WGS) entry which is preliminary data.</text>
</comment>
<feature type="non-terminal residue" evidence="1">
    <location>
        <position position="122"/>
    </location>
</feature>
<dbReference type="OrthoDB" id="4771581at2759"/>
<protein>
    <recommendedName>
        <fullName evidence="3">Reverse transcriptase domain-containing protein</fullName>
    </recommendedName>
</protein>
<proteinExistence type="predicted"/>
<dbReference type="AlphaFoldDB" id="A0A2S4PIG4"/>
<keyword evidence="2" id="KW-1185">Reference proteome</keyword>
<evidence type="ECO:0000313" key="2">
    <source>
        <dbReference type="Proteomes" id="UP000237438"/>
    </source>
</evidence>
<evidence type="ECO:0000313" key="1">
    <source>
        <dbReference type="EMBL" id="POS81798.1"/>
    </source>
</evidence>
<organism evidence="1 2">
    <name type="scientific">Erysiphe pulchra</name>
    <dbReference type="NCBI Taxonomy" id="225359"/>
    <lineage>
        <taxon>Eukaryota</taxon>
        <taxon>Fungi</taxon>
        <taxon>Dikarya</taxon>
        <taxon>Ascomycota</taxon>
        <taxon>Pezizomycotina</taxon>
        <taxon>Leotiomycetes</taxon>
        <taxon>Erysiphales</taxon>
        <taxon>Erysiphaceae</taxon>
        <taxon>Erysiphe</taxon>
    </lineage>
</organism>
<dbReference type="EMBL" id="PEDP01007664">
    <property type="protein sequence ID" value="POS81798.1"/>
    <property type="molecule type" value="Genomic_DNA"/>
</dbReference>
<dbReference type="Proteomes" id="UP000237438">
    <property type="component" value="Unassembled WGS sequence"/>
</dbReference>
<evidence type="ECO:0008006" key="3">
    <source>
        <dbReference type="Google" id="ProtNLM"/>
    </source>
</evidence>
<sequence length="122" mass="13926">MDNLRRGPRPKKLHSLDGEEIQIIEESAKKEVETITGLVPTRISWSKRQTELLTKTKHRIDNGNSNPIKLPPRRYSPIQQQAIQEFCKTHDGKIIRKSHSPWAAPLLLTPKNQTTIRTISSG</sequence>
<accession>A0A2S4PIG4</accession>
<reference evidence="1 2" key="1">
    <citation type="submission" date="2017-10" db="EMBL/GenBank/DDBJ databases">
        <title>Development of genomic resources for the powdery mildew, Erysiphe pulchra.</title>
        <authorList>
            <person name="Wadl P.A."/>
            <person name="Mack B.M."/>
            <person name="Moore G."/>
            <person name="Beltz S.B."/>
        </authorList>
    </citation>
    <scope>NUCLEOTIDE SEQUENCE [LARGE SCALE GENOMIC DNA]</scope>
    <source>
        <strain evidence="1">Cflorida</strain>
    </source>
</reference>
<dbReference type="SUPFAM" id="SSF56672">
    <property type="entry name" value="DNA/RNA polymerases"/>
    <property type="match status" value="1"/>
</dbReference>
<gene>
    <name evidence="1" type="ORF">EPUL_006489</name>
</gene>
<name>A0A2S4PIG4_9PEZI</name>
<dbReference type="InterPro" id="IPR043502">
    <property type="entry name" value="DNA/RNA_pol_sf"/>
</dbReference>
<dbReference type="Gene3D" id="3.10.10.10">
    <property type="entry name" value="HIV Type 1 Reverse Transcriptase, subunit A, domain 1"/>
    <property type="match status" value="1"/>
</dbReference>